<evidence type="ECO:0000313" key="2">
    <source>
        <dbReference type="EMBL" id="CAH9058496.1"/>
    </source>
</evidence>
<dbReference type="PANTHER" id="PTHR35287">
    <property type="entry name" value="SI:ZFOS-911D5.4"/>
    <property type="match status" value="1"/>
</dbReference>
<accession>A0AAV0C1H6</accession>
<evidence type="ECO:0000313" key="3">
    <source>
        <dbReference type="Proteomes" id="UP001152523"/>
    </source>
</evidence>
<organism evidence="2 3">
    <name type="scientific">Cuscuta epithymum</name>
    <dbReference type="NCBI Taxonomy" id="186058"/>
    <lineage>
        <taxon>Eukaryota</taxon>
        <taxon>Viridiplantae</taxon>
        <taxon>Streptophyta</taxon>
        <taxon>Embryophyta</taxon>
        <taxon>Tracheophyta</taxon>
        <taxon>Spermatophyta</taxon>
        <taxon>Magnoliopsida</taxon>
        <taxon>eudicotyledons</taxon>
        <taxon>Gunneridae</taxon>
        <taxon>Pentapetalae</taxon>
        <taxon>asterids</taxon>
        <taxon>lamiids</taxon>
        <taxon>Solanales</taxon>
        <taxon>Convolvulaceae</taxon>
        <taxon>Cuscuteae</taxon>
        <taxon>Cuscuta</taxon>
        <taxon>Cuscuta subgen. Cuscuta</taxon>
    </lineage>
</organism>
<name>A0AAV0C1H6_9ASTE</name>
<sequence length="322" mass="36536">MWVELICGIAVFRLLKRYFSGDDVIDAETCHANALFSVARQLERLYCGKVFVGLQIPDADSGSRRSIDLVLVTQREVAVISVKNVSGVVNIDKDGSWVCTDGLTHKREHYPDPVAETKQLIPILESYLEKRGVFFPEGYLSWKVICPNPNFRTVHPDSFPSEVITYDQLVQPKPDDRSLLSRWIKCVFPFGKKEMLEAMLEKLNGILCTAPMWDRLELKNNKCLLGEFLEFKGKRDDILALRNVKRSKVSRLTIQNTSTYGLAPSKIQILYSPRDNHGEGTSASEWKRVCVLSSTEVLFQCQGCSEVKNYRLSSVIYMSLSV</sequence>
<dbReference type="InterPro" id="IPR011528">
    <property type="entry name" value="NERD"/>
</dbReference>
<evidence type="ECO:0000259" key="1">
    <source>
        <dbReference type="PROSITE" id="PS50965"/>
    </source>
</evidence>
<comment type="caution">
    <text evidence="2">The sequence shown here is derived from an EMBL/GenBank/DDBJ whole genome shotgun (WGS) entry which is preliminary data.</text>
</comment>
<dbReference type="EMBL" id="CAMAPF010000008">
    <property type="protein sequence ID" value="CAH9058496.1"/>
    <property type="molecule type" value="Genomic_DNA"/>
</dbReference>
<dbReference type="AlphaFoldDB" id="A0AAV0C1H6"/>
<dbReference type="PANTHER" id="PTHR35287:SF1">
    <property type="entry name" value="SI:ZFOS-911D5.4"/>
    <property type="match status" value="1"/>
</dbReference>
<keyword evidence="3" id="KW-1185">Reference proteome</keyword>
<protein>
    <recommendedName>
        <fullName evidence="1">NERD domain-containing protein</fullName>
    </recommendedName>
</protein>
<gene>
    <name evidence="2" type="ORF">CEPIT_LOCUS1248</name>
</gene>
<dbReference type="Pfam" id="PF08378">
    <property type="entry name" value="NERD"/>
    <property type="match status" value="1"/>
</dbReference>
<proteinExistence type="predicted"/>
<dbReference type="Proteomes" id="UP001152523">
    <property type="component" value="Unassembled WGS sequence"/>
</dbReference>
<feature type="domain" description="NERD" evidence="1">
    <location>
        <begin position="30"/>
        <end position="147"/>
    </location>
</feature>
<dbReference type="PROSITE" id="PS50965">
    <property type="entry name" value="NERD"/>
    <property type="match status" value="1"/>
</dbReference>
<reference evidence="2" key="1">
    <citation type="submission" date="2022-07" db="EMBL/GenBank/DDBJ databases">
        <authorList>
            <person name="Macas J."/>
            <person name="Novak P."/>
            <person name="Neumann P."/>
        </authorList>
    </citation>
    <scope>NUCLEOTIDE SEQUENCE</scope>
</reference>